<dbReference type="Pfam" id="PF01381">
    <property type="entry name" value="HTH_3"/>
    <property type="match status" value="1"/>
</dbReference>
<accession>A0A4S5DZP5</accession>
<protein>
    <submittedName>
        <fullName evidence="3">Helix-turn-helix transcriptional regulator</fullName>
    </submittedName>
</protein>
<dbReference type="EMBL" id="SSWH01000025">
    <property type="protein sequence ID" value="THJ64495.1"/>
    <property type="molecule type" value="Genomic_DNA"/>
</dbReference>
<name>A0A4S5DZP5_9MICC</name>
<dbReference type="PANTHER" id="PTHR46558:SF4">
    <property type="entry name" value="DNA-BIDING PHAGE PROTEIN"/>
    <property type="match status" value="1"/>
</dbReference>
<sequence length="64" mass="7290">MRNRLIDLRLEAGLSQADLGSLLHVSRQTIIAIEKGKYDPALPLAFRIAKHFNLLIEDVFFPED</sequence>
<dbReference type="PROSITE" id="PS50943">
    <property type="entry name" value="HTH_CROC1"/>
    <property type="match status" value="1"/>
</dbReference>
<reference evidence="3 4" key="1">
    <citation type="submission" date="2019-04" db="EMBL/GenBank/DDBJ databases">
        <authorList>
            <person name="Liu Q."/>
            <person name="Xin Y.-H."/>
        </authorList>
    </citation>
    <scope>NUCLEOTIDE SEQUENCE [LARGE SCALE GENOMIC DNA]</scope>
    <source>
        <strain evidence="3 4">AM23</strain>
    </source>
</reference>
<evidence type="ECO:0000256" key="1">
    <source>
        <dbReference type="ARBA" id="ARBA00023125"/>
    </source>
</evidence>
<keyword evidence="1" id="KW-0238">DNA-binding</keyword>
<dbReference type="AlphaFoldDB" id="A0A4S5DZP5"/>
<dbReference type="OrthoDB" id="7428772at2"/>
<organism evidence="3 4">
    <name type="scientific">Arthrobacter echini</name>
    <dbReference type="NCBI Taxonomy" id="1529066"/>
    <lineage>
        <taxon>Bacteria</taxon>
        <taxon>Bacillati</taxon>
        <taxon>Actinomycetota</taxon>
        <taxon>Actinomycetes</taxon>
        <taxon>Micrococcales</taxon>
        <taxon>Micrococcaceae</taxon>
        <taxon>Arthrobacter</taxon>
    </lineage>
</organism>
<evidence type="ECO:0000259" key="2">
    <source>
        <dbReference type="PROSITE" id="PS50943"/>
    </source>
</evidence>
<comment type="caution">
    <text evidence="3">The sequence shown here is derived from an EMBL/GenBank/DDBJ whole genome shotgun (WGS) entry which is preliminary data.</text>
</comment>
<dbReference type="InterPro" id="IPR010982">
    <property type="entry name" value="Lambda_DNA-bd_dom_sf"/>
</dbReference>
<evidence type="ECO:0000313" key="3">
    <source>
        <dbReference type="EMBL" id="THJ64495.1"/>
    </source>
</evidence>
<evidence type="ECO:0000313" key="4">
    <source>
        <dbReference type="Proteomes" id="UP000305233"/>
    </source>
</evidence>
<dbReference type="InterPro" id="IPR001387">
    <property type="entry name" value="Cro/C1-type_HTH"/>
</dbReference>
<dbReference type="RefSeq" id="WP_136455813.1">
    <property type="nucleotide sequence ID" value="NZ_SSWH01000025.1"/>
</dbReference>
<gene>
    <name evidence="3" type="ORF">E8P82_14765</name>
</gene>
<proteinExistence type="predicted"/>
<feature type="domain" description="HTH cro/C1-type" evidence="2">
    <location>
        <begin position="5"/>
        <end position="59"/>
    </location>
</feature>
<dbReference type="Gene3D" id="1.10.260.40">
    <property type="entry name" value="lambda repressor-like DNA-binding domains"/>
    <property type="match status" value="1"/>
</dbReference>
<dbReference type="PANTHER" id="PTHR46558">
    <property type="entry name" value="TRACRIPTIONAL REGULATORY PROTEIN-RELATED-RELATED"/>
    <property type="match status" value="1"/>
</dbReference>
<keyword evidence="4" id="KW-1185">Reference proteome</keyword>
<dbReference type="GO" id="GO:0003677">
    <property type="term" value="F:DNA binding"/>
    <property type="evidence" value="ECO:0007669"/>
    <property type="project" value="UniProtKB-KW"/>
</dbReference>
<dbReference type="SUPFAM" id="SSF47413">
    <property type="entry name" value="lambda repressor-like DNA-binding domains"/>
    <property type="match status" value="1"/>
</dbReference>
<dbReference type="SMART" id="SM00530">
    <property type="entry name" value="HTH_XRE"/>
    <property type="match status" value="1"/>
</dbReference>
<dbReference type="CDD" id="cd00093">
    <property type="entry name" value="HTH_XRE"/>
    <property type="match status" value="1"/>
</dbReference>
<dbReference type="Proteomes" id="UP000305233">
    <property type="component" value="Unassembled WGS sequence"/>
</dbReference>